<keyword evidence="3" id="KW-1185">Reference proteome</keyword>
<dbReference type="InterPro" id="IPR000835">
    <property type="entry name" value="HTH_MarR-typ"/>
</dbReference>
<evidence type="ECO:0000313" key="3">
    <source>
        <dbReference type="Proteomes" id="UP000598996"/>
    </source>
</evidence>
<dbReference type="PROSITE" id="PS50995">
    <property type="entry name" value="HTH_MARR_2"/>
    <property type="match status" value="1"/>
</dbReference>
<dbReference type="Proteomes" id="UP000598996">
    <property type="component" value="Unassembled WGS sequence"/>
</dbReference>
<gene>
    <name evidence="2" type="ORF">JKJ07_16955</name>
</gene>
<dbReference type="Gene3D" id="1.10.10.10">
    <property type="entry name" value="Winged helix-like DNA-binding domain superfamily/Winged helix DNA-binding domain"/>
    <property type="match status" value="1"/>
</dbReference>
<dbReference type="PANTHER" id="PTHR33164:SF99">
    <property type="entry name" value="MARR FAMILY REGULATORY PROTEIN"/>
    <property type="match status" value="1"/>
</dbReference>
<evidence type="ECO:0000313" key="2">
    <source>
        <dbReference type="EMBL" id="MBL7255990.1"/>
    </source>
</evidence>
<dbReference type="InterPro" id="IPR039422">
    <property type="entry name" value="MarR/SlyA-like"/>
</dbReference>
<dbReference type="PANTHER" id="PTHR33164">
    <property type="entry name" value="TRANSCRIPTIONAL REGULATOR, MARR FAMILY"/>
    <property type="match status" value="1"/>
</dbReference>
<organism evidence="2 3">
    <name type="scientific">Paractinoplanes lichenicola</name>
    <dbReference type="NCBI Taxonomy" id="2802976"/>
    <lineage>
        <taxon>Bacteria</taxon>
        <taxon>Bacillati</taxon>
        <taxon>Actinomycetota</taxon>
        <taxon>Actinomycetes</taxon>
        <taxon>Micromonosporales</taxon>
        <taxon>Micromonosporaceae</taxon>
        <taxon>Paractinoplanes</taxon>
    </lineage>
</organism>
<evidence type="ECO:0000259" key="1">
    <source>
        <dbReference type="PROSITE" id="PS50995"/>
    </source>
</evidence>
<reference evidence="2 3" key="1">
    <citation type="submission" date="2021-01" db="EMBL/GenBank/DDBJ databases">
        <title>Actinoplanes sp. nov. LDG1-01 isolated from lichen.</title>
        <authorList>
            <person name="Saeng-In P."/>
            <person name="Phongsopitanun W."/>
            <person name="Kanchanasin P."/>
            <person name="Yuki M."/>
            <person name="Kudo T."/>
            <person name="Ohkuma M."/>
            <person name="Tanasupawat S."/>
        </authorList>
    </citation>
    <scope>NUCLEOTIDE SEQUENCE [LARGE SCALE GENOMIC DNA]</scope>
    <source>
        <strain evidence="2 3">LDG1-01</strain>
    </source>
</reference>
<accession>A0ABS1VP46</accession>
<dbReference type="InterPro" id="IPR036388">
    <property type="entry name" value="WH-like_DNA-bd_sf"/>
</dbReference>
<protein>
    <submittedName>
        <fullName evidence="2">MarR family transcriptional regulator</fullName>
    </submittedName>
</protein>
<dbReference type="EMBL" id="JAENHO010000004">
    <property type="protein sequence ID" value="MBL7255990.1"/>
    <property type="molecule type" value="Genomic_DNA"/>
</dbReference>
<name>A0ABS1VP46_9ACTN</name>
<dbReference type="SMART" id="SM00347">
    <property type="entry name" value="HTH_MARR"/>
    <property type="match status" value="1"/>
</dbReference>
<feature type="domain" description="HTH marR-type" evidence="1">
    <location>
        <begin position="23"/>
        <end position="156"/>
    </location>
</feature>
<dbReference type="InterPro" id="IPR036390">
    <property type="entry name" value="WH_DNA-bd_sf"/>
</dbReference>
<proteinExistence type="predicted"/>
<sequence length="181" mass="19818">MTSSQPSEDDSALWLSRDEQAAWMPLAALLMTMPSVVDGQLKRDSGLNLFEYTILSGLSECEGQCARLATLANVVGGSSSRLSHAVARLERQGWVERRTQANGEPRATDVFLTDEGQAKLTAAAPDHVREVRRLVFEGLSTPQITQLSRLARRILSVTAPETAALLADRDRQMEREGPGAW</sequence>
<dbReference type="RefSeq" id="WP_202992511.1">
    <property type="nucleotide sequence ID" value="NZ_JAENHO010000004.1"/>
</dbReference>
<comment type="caution">
    <text evidence="2">The sequence shown here is derived from an EMBL/GenBank/DDBJ whole genome shotgun (WGS) entry which is preliminary data.</text>
</comment>
<dbReference type="SUPFAM" id="SSF46785">
    <property type="entry name" value="Winged helix' DNA-binding domain"/>
    <property type="match status" value="1"/>
</dbReference>